<dbReference type="EMBL" id="CP118110">
    <property type="protein sequence ID" value="WDI05287.1"/>
    <property type="molecule type" value="Genomic_DNA"/>
</dbReference>
<reference evidence="1 2" key="1">
    <citation type="submission" date="2023-02" db="EMBL/GenBank/DDBJ databases">
        <title>Pathogen: clinical or host-associated sample.</title>
        <authorList>
            <person name="Hergert J."/>
            <person name="Casey R."/>
            <person name="Wagner J."/>
            <person name="Young E.L."/>
            <person name="Oakeson K.F."/>
        </authorList>
    </citation>
    <scope>NUCLEOTIDE SEQUENCE [LARGE SCALE GENOMIC DNA]</scope>
    <source>
        <strain evidence="1 2">2022CK-00829</strain>
        <plasmid evidence="1 2">unnamed2</plasmid>
    </source>
</reference>
<geneLocation type="plasmid" evidence="1 2">
    <name>unnamed2</name>
</geneLocation>
<keyword evidence="1" id="KW-0614">Plasmid</keyword>
<accession>A0ABY7XHI2</accession>
<dbReference type="InterPro" id="IPR016181">
    <property type="entry name" value="Acyl_CoA_acyltransferase"/>
</dbReference>
<gene>
    <name evidence="1" type="ORF">PUW25_27085</name>
</gene>
<keyword evidence="2" id="KW-1185">Reference proteome</keyword>
<dbReference type="SUPFAM" id="SSF55729">
    <property type="entry name" value="Acyl-CoA N-acyltransferases (Nat)"/>
    <property type="match status" value="1"/>
</dbReference>
<sequence>MSNDTHSLSEEDTFTIECNDIILREFVCTDLDEFHSLTWQPEIHEYLPGWNVTKEQRKNWLINYEILENKQFLIAVSQGGVIGELRLRMGIELRESGELIGWCCTGIDAWTTNRLNDSGVPLKQKAIIWRSMTHTMIF</sequence>
<dbReference type="Proteomes" id="UP001221519">
    <property type="component" value="Plasmid unnamed2"/>
</dbReference>
<dbReference type="Gene3D" id="3.40.630.30">
    <property type="match status" value="1"/>
</dbReference>
<evidence type="ECO:0000313" key="2">
    <source>
        <dbReference type="Proteomes" id="UP001221519"/>
    </source>
</evidence>
<evidence type="ECO:0000313" key="1">
    <source>
        <dbReference type="EMBL" id="WDI05287.1"/>
    </source>
</evidence>
<name>A0ABY7XHI2_9BACL</name>
<protein>
    <submittedName>
        <fullName evidence="1">GNAT family N-acetyltransferase</fullName>
    </submittedName>
</protein>
<organism evidence="1 2">
    <name type="scientific">Paenibacillus urinalis</name>
    <dbReference type="NCBI Taxonomy" id="521520"/>
    <lineage>
        <taxon>Bacteria</taxon>
        <taxon>Bacillati</taxon>
        <taxon>Bacillota</taxon>
        <taxon>Bacilli</taxon>
        <taxon>Bacillales</taxon>
        <taxon>Paenibacillaceae</taxon>
        <taxon>Paenibacillus</taxon>
    </lineage>
</organism>
<dbReference type="RefSeq" id="WP_249436124.1">
    <property type="nucleotide sequence ID" value="NZ_CP118105.1"/>
</dbReference>
<proteinExistence type="predicted"/>